<dbReference type="KEGG" id="rlc:K227x_04720"/>
<dbReference type="EMBL" id="CP036525">
    <property type="protein sequence ID" value="QDT02101.1"/>
    <property type="molecule type" value="Genomic_DNA"/>
</dbReference>
<dbReference type="GO" id="GO:0005737">
    <property type="term" value="C:cytoplasm"/>
    <property type="evidence" value="ECO:0007669"/>
    <property type="project" value="UniProtKB-SubCell"/>
</dbReference>
<evidence type="ECO:0000256" key="3">
    <source>
        <dbReference type="ARBA" id="ARBA00022490"/>
    </source>
</evidence>
<dbReference type="PANTHER" id="PTHR47892:SF1">
    <property type="entry name" value="UNIVERSAL STRESS PROTEIN E"/>
    <property type="match status" value="1"/>
</dbReference>
<dbReference type="SUPFAM" id="SSF52402">
    <property type="entry name" value="Adenine nucleotide alpha hydrolases-like"/>
    <property type="match status" value="2"/>
</dbReference>
<proteinExistence type="inferred from homology"/>
<dbReference type="Proteomes" id="UP000318538">
    <property type="component" value="Chromosome"/>
</dbReference>
<keyword evidence="7" id="KW-1185">Reference proteome</keyword>
<gene>
    <name evidence="6" type="primary">uspE_1</name>
    <name evidence="6" type="ORF">K227x_04720</name>
</gene>
<reference evidence="6 7" key="1">
    <citation type="submission" date="2019-02" db="EMBL/GenBank/DDBJ databases">
        <title>Deep-cultivation of Planctomycetes and their phenomic and genomic characterization uncovers novel biology.</title>
        <authorList>
            <person name="Wiegand S."/>
            <person name="Jogler M."/>
            <person name="Boedeker C."/>
            <person name="Pinto D."/>
            <person name="Vollmers J."/>
            <person name="Rivas-Marin E."/>
            <person name="Kohn T."/>
            <person name="Peeters S.H."/>
            <person name="Heuer A."/>
            <person name="Rast P."/>
            <person name="Oberbeckmann S."/>
            <person name="Bunk B."/>
            <person name="Jeske O."/>
            <person name="Meyerdierks A."/>
            <person name="Storesund J.E."/>
            <person name="Kallscheuer N."/>
            <person name="Luecker S."/>
            <person name="Lage O.M."/>
            <person name="Pohl T."/>
            <person name="Merkel B.J."/>
            <person name="Hornburger P."/>
            <person name="Mueller R.-W."/>
            <person name="Bruemmer F."/>
            <person name="Labrenz M."/>
            <person name="Spormann A.M."/>
            <person name="Op den Camp H."/>
            <person name="Overmann J."/>
            <person name="Amann R."/>
            <person name="Jetten M.S.M."/>
            <person name="Mascher T."/>
            <person name="Medema M.H."/>
            <person name="Devos D.P."/>
            <person name="Kaster A.-K."/>
            <person name="Ovreas L."/>
            <person name="Rohde M."/>
            <person name="Galperin M.Y."/>
            <person name="Jogler C."/>
        </authorList>
    </citation>
    <scope>NUCLEOTIDE SEQUENCE [LARGE SCALE GENOMIC DNA]</scope>
    <source>
        <strain evidence="6 7">K22_7</strain>
    </source>
</reference>
<evidence type="ECO:0000256" key="2">
    <source>
        <dbReference type="ARBA" id="ARBA00008791"/>
    </source>
</evidence>
<name>A0A517N4P0_9BACT</name>
<dbReference type="Gene3D" id="3.40.50.12370">
    <property type="match status" value="1"/>
</dbReference>
<dbReference type="InterPro" id="IPR006015">
    <property type="entry name" value="Universal_stress_UspA"/>
</dbReference>
<accession>A0A517N4P0</accession>
<organism evidence="6 7">
    <name type="scientific">Rubripirellula lacrimiformis</name>
    <dbReference type="NCBI Taxonomy" id="1930273"/>
    <lineage>
        <taxon>Bacteria</taxon>
        <taxon>Pseudomonadati</taxon>
        <taxon>Planctomycetota</taxon>
        <taxon>Planctomycetia</taxon>
        <taxon>Pirellulales</taxon>
        <taxon>Pirellulaceae</taxon>
        <taxon>Rubripirellula</taxon>
    </lineage>
</organism>
<dbReference type="PRINTS" id="PR01438">
    <property type="entry name" value="UNVRSLSTRESS"/>
</dbReference>
<dbReference type="RefSeq" id="WP_145167868.1">
    <property type="nucleotide sequence ID" value="NZ_CP036525.1"/>
</dbReference>
<evidence type="ECO:0000313" key="6">
    <source>
        <dbReference type="EMBL" id="QDT02101.1"/>
    </source>
</evidence>
<feature type="domain" description="UspA" evidence="5">
    <location>
        <begin position="4"/>
        <end position="143"/>
    </location>
</feature>
<evidence type="ECO:0000256" key="1">
    <source>
        <dbReference type="ARBA" id="ARBA00004496"/>
    </source>
</evidence>
<dbReference type="OrthoDB" id="239260at2"/>
<dbReference type="Pfam" id="PF00582">
    <property type="entry name" value="Usp"/>
    <property type="match status" value="2"/>
</dbReference>
<comment type="function">
    <text evidence="4">Required for resistance to DNA-damaging agents.</text>
</comment>
<dbReference type="AlphaFoldDB" id="A0A517N4P0"/>
<sequence>MRAFQKILVYAGTEQHETTVPAAIELAVENKARLTLMDVVKPIPKALGMMTDVAKPEELERLVAADRRRRLLEIAESFSNANVPMDVVVAIGDPATEITRQVINDEHDLVIKMADGSSPANRLFGSIARSILRICPCPVWLLKPQAHGDFDQVLAAIDVNSEDQQHVDLNRKILELAYTIAQRDKAQLHVVAAWQLWMEDSIRRHAGDEAVDSIRKDHQAKVHSALDELLQTPYAEADDVHLHLRHGSPAAVIRSVADEVQADLMVMGTVCRTGVAGFLIGNTAETVIPDLTCSLLALKPDGFVSPVEASHTLLIEDDEPLPLL</sequence>
<dbReference type="CDD" id="cd00293">
    <property type="entry name" value="USP-like"/>
    <property type="match status" value="1"/>
</dbReference>
<protein>
    <submittedName>
        <fullName evidence="6">Universal stress protein E</fullName>
    </submittedName>
</protein>
<evidence type="ECO:0000313" key="7">
    <source>
        <dbReference type="Proteomes" id="UP000318538"/>
    </source>
</evidence>
<evidence type="ECO:0000256" key="4">
    <source>
        <dbReference type="ARBA" id="ARBA00037131"/>
    </source>
</evidence>
<keyword evidence="3" id="KW-0963">Cytoplasm</keyword>
<dbReference type="PANTHER" id="PTHR47892">
    <property type="entry name" value="UNIVERSAL STRESS PROTEIN E"/>
    <property type="match status" value="1"/>
</dbReference>
<comment type="similarity">
    <text evidence="2">Belongs to the universal stress protein A family.</text>
</comment>
<comment type="subcellular location">
    <subcellularLocation>
        <location evidence="1">Cytoplasm</location>
    </subcellularLocation>
</comment>
<dbReference type="InterPro" id="IPR006016">
    <property type="entry name" value="UspA"/>
</dbReference>
<feature type="domain" description="UspA" evidence="5">
    <location>
        <begin position="151"/>
        <end position="298"/>
    </location>
</feature>
<evidence type="ECO:0000259" key="5">
    <source>
        <dbReference type="Pfam" id="PF00582"/>
    </source>
</evidence>